<dbReference type="EMBL" id="AP019400">
    <property type="protein sequence ID" value="BBI31457.1"/>
    <property type="molecule type" value="Genomic_DNA"/>
</dbReference>
<evidence type="ECO:0000313" key="2">
    <source>
        <dbReference type="EMBL" id="BBI31457.1"/>
    </source>
</evidence>
<proteinExistence type="predicted"/>
<reference evidence="2 3" key="1">
    <citation type="submission" date="2019-01" db="EMBL/GenBank/DDBJ databases">
        <title>Complete genome sequence of Cohnella hallensis HS21 isolated from Korean fir (Abies koreana) rhizospheric soil.</title>
        <authorList>
            <person name="Jiang L."/>
            <person name="Kang S.W."/>
            <person name="Kim S."/>
            <person name="Jung J."/>
            <person name="Kim C.Y."/>
            <person name="Kim D.H."/>
            <person name="Kim S.W."/>
            <person name="Lee J."/>
        </authorList>
    </citation>
    <scope>NUCLEOTIDE SEQUENCE [LARGE SCALE GENOMIC DNA]</scope>
    <source>
        <strain evidence="2 3">HS21</strain>
    </source>
</reference>
<dbReference type="InterPro" id="IPR056937">
    <property type="entry name" value="YqbQ/XkdQ"/>
</dbReference>
<dbReference type="RefSeq" id="WP_130605289.1">
    <property type="nucleotide sequence ID" value="NZ_AP019400.1"/>
</dbReference>
<name>A0A3T1D013_9BACL</name>
<protein>
    <recommendedName>
        <fullName evidence="1">YqbQ/XkdQ domain-containing protein</fullName>
    </recommendedName>
</protein>
<organism evidence="2 3">
    <name type="scientific">Cohnella abietis</name>
    <dbReference type="NCBI Taxonomy" id="2507935"/>
    <lineage>
        <taxon>Bacteria</taxon>
        <taxon>Bacillati</taxon>
        <taxon>Bacillota</taxon>
        <taxon>Bacilli</taxon>
        <taxon>Bacillales</taxon>
        <taxon>Paenibacillaceae</taxon>
        <taxon>Cohnella</taxon>
    </lineage>
</organism>
<keyword evidence="3" id="KW-1185">Reference proteome</keyword>
<accession>A0A3T1D013</accession>
<dbReference type="KEGG" id="cohn:KCTCHS21_08560"/>
<feature type="domain" description="YqbQ/XkdQ" evidence="1">
    <location>
        <begin position="71"/>
        <end position="309"/>
    </location>
</feature>
<sequence>MSYDVVLSNKYSVSELIEDLSLEESLEEIAYCANIKLTVSPDLPLIVPGQELRVTGIPYGETRKADLLNPGVVWECHSTNSGRKHLTLTAYERTIYLAKSDDERLMPAGQTASERIKQYAKEWGIPIGTIIDTKIKLVRNIKRSQSIMSMIMEDLKETIDKGGAMYRTRMAPSGLELVEIGGNKVIWDLETIEEITQNRTLEGAITQVKVIGPQESEEWVSPTLVLLKKDTEKYGTLQKLIMDNKIETVEQAKKAALKALLGMQETFSVTALDINTLRAGDKVRMNGLELIITKVRHQLGDPGRMELELAAENKVRRDYLA</sequence>
<gene>
    <name evidence="2" type="ORF">KCTCHS21_08560</name>
</gene>
<dbReference type="Pfam" id="PF24032">
    <property type="entry name" value="YQBQ"/>
    <property type="match status" value="1"/>
</dbReference>
<evidence type="ECO:0000259" key="1">
    <source>
        <dbReference type="Pfam" id="PF24032"/>
    </source>
</evidence>
<dbReference type="OrthoDB" id="2651947at2"/>
<dbReference type="Proteomes" id="UP000289856">
    <property type="component" value="Chromosome"/>
</dbReference>
<dbReference type="AlphaFoldDB" id="A0A3T1D013"/>
<evidence type="ECO:0000313" key="3">
    <source>
        <dbReference type="Proteomes" id="UP000289856"/>
    </source>
</evidence>